<dbReference type="STRING" id="1348657.M622_09470"/>
<gene>
    <name evidence="2" type="ORF">M622_09470</name>
</gene>
<comment type="caution">
    <text evidence="2">The sequence shown here is derived from an EMBL/GenBank/DDBJ whole genome shotgun (WGS) entry which is preliminary data.</text>
</comment>
<dbReference type="NCBIfam" id="TIGR02678">
    <property type="entry name" value="TIGR02678 family protein"/>
    <property type="match status" value="1"/>
</dbReference>
<dbReference type="AlphaFoldDB" id="S9ZRE0"/>
<dbReference type="EMBL" id="ATJV01000002">
    <property type="protein sequence ID" value="EPZ17166.1"/>
    <property type="molecule type" value="Genomic_DNA"/>
</dbReference>
<dbReference type="InterPro" id="IPR013494">
    <property type="entry name" value="CHP02678"/>
</dbReference>
<feature type="compositionally biased region" description="Low complexity" evidence="1">
    <location>
        <begin position="324"/>
        <end position="334"/>
    </location>
</feature>
<feature type="region of interest" description="Disordered" evidence="1">
    <location>
        <begin position="324"/>
        <end position="345"/>
    </location>
</feature>
<dbReference type="OrthoDB" id="188354at2"/>
<dbReference type="RefSeq" id="WP_021247874.1">
    <property type="nucleotide sequence ID" value="NZ_ATJV01000002.1"/>
</dbReference>
<organism evidence="2 3">
    <name type="scientific">Thauera terpenica 58Eu</name>
    <dbReference type="NCBI Taxonomy" id="1348657"/>
    <lineage>
        <taxon>Bacteria</taxon>
        <taxon>Pseudomonadati</taxon>
        <taxon>Pseudomonadota</taxon>
        <taxon>Betaproteobacteria</taxon>
        <taxon>Rhodocyclales</taxon>
        <taxon>Zoogloeaceae</taxon>
        <taxon>Thauera</taxon>
    </lineage>
</organism>
<dbReference type="eggNOG" id="ENOG502Z813">
    <property type="taxonomic scope" value="Bacteria"/>
</dbReference>
<proteinExistence type="predicted"/>
<evidence type="ECO:0000313" key="3">
    <source>
        <dbReference type="Proteomes" id="UP000015455"/>
    </source>
</evidence>
<name>S9ZRE0_9RHOO</name>
<sequence length="430" mass="46941">MTSDSTTIGQQQALHQREEFTAALRALLMRPLMTPAHAEFAAVRRHAEALREWFVREAGWPLHIERDAARLYKRPADVRDASRGLPGYERRRYVLLCLACAVLERADPQITLRVLGDRLLVLAADPALAALGFSFTLQAQHERRELVAVCRTLLELGVLNRVAGDEESFIHGGHGGPDSLHDALYDVHRRVLAGVLAASRGPSTWPADEAPATLEARLAALVVEPVPDSDEGRRTALRHHLARRLLDDPVIYLDRLDVDQRAYFMNQRGTMASRLCDATGLVAEQRAEGLALADEDGELTDVAMPAEGTEAHVTLLVAEFLSSRSSRGSGDRSGPGTPHAAPKDGYASTDEVAAFIASARQGFGKFWRKSAREPGAEHELAATALERLQRLQLLERNGAEVRPLPALARFAVGEAELRPAPPAATGTLFD</sequence>
<evidence type="ECO:0000256" key="1">
    <source>
        <dbReference type="SAM" id="MobiDB-lite"/>
    </source>
</evidence>
<dbReference type="Proteomes" id="UP000015455">
    <property type="component" value="Unassembled WGS sequence"/>
</dbReference>
<dbReference type="PATRIC" id="fig|1348657.5.peg.423"/>
<evidence type="ECO:0008006" key="4">
    <source>
        <dbReference type="Google" id="ProtNLM"/>
    </source>
</evidence>
<protein>
    <recommendedName>
        <fullName evidence="4">TIGR02678 family protein</fullName>
    </recommendedName>
</protein>
<keyword evidence="3" id="KW-1185">Reference proteome</keyword>
<reference evidence="2 3" key="1">
    <citation type="submission" date="2013-06" db="EMBL/GenBank/DDBJ databases">
        <title>Draft genome sequence of Thauera terpenica.</title>
        <authorList>
            <person name="Liu B."/>
            <person name="Frostegard A.H."/>
            <person name="Shapleigh J.P."/>
        </authorList>
    </citation>
    <scope>NUCLEOTIDE SEQUENCE [LARGE SCALE GENOMIC DNA]</scope>
    <source>
        <strain evidence="2 3">58Eu</strain>
    </source>
</reference>
<dbReference type="Pfam" id="PF09661">
    <property type="entry name" value="DUF2398"/>
    <property type="match status" value="1"/>
</dbReference>
<evidence type="ECO:0000313" key="2">
    <source>
        <dbReference type="EMBL" id="EPZ17166.1"/>
    </source>
</evidence>
<accession>S9ZRE0</accession>